<gene>
    <name evidence="2" type="ORF">ACFOUW_17010</name>
</gene>
<dbReference type="Proteomes" id="UP001595699">
    <property type="component" value="Unassembled WGS sequence"/>
</dbReference>
<dbReference type="EMBL" id="JBHRZH010000015">
    <property type="protein sequence ID" value="MFC3762545.1"/>
    <property type="molecule type" value="Genomic_DNA"/>
</dbReference>
<organism evidence="2 3">
    <name type="scientific">Tenggerimyces flavus</name>
    <dbReference type="NCBI Taxonomy" id="1708749"/>
    <lineage>
        <taxon>Bacteria</taxon>
        <taxon>Bacillati</taxon>
        <taxon>Actinomycetota</taxon>
        <taxon>Actinomycetes</taxon>
        <taxon>Propionibacteriales</taxon>
        <taxon>Nocardioidaceae</taxon>
        <taxon>Tenggerimyces</taxon>
    </lineage>
</organism>
<keyword evidence="1" id="KW-0732">Signal</keyword>
<name>A0ABV7YB60_9ACTN</name>
<keyword evidence="3" id="KW-1185">Reference proteome</keyword>
<reference evidence="3" key="1">
    <citation type="journal article" date="2019" name="Int. J. Syst. Evol. Microbiol.">
        <title>The Global Catalogue of Microorganisms (GCM) 10K type strain sequencing project: providing services to taxonomists for standard genome sequencing and annotation.</title>
        <authorList>
            <consortium name="The Broad Institute Genomics Platform"/>
            <consortium name="The Broad Institute Genome Sequencing Center for Infectious Disease"/>
            <person name="Wu L."/>
            <person name="Ma J."/>
        </authorList>
    </citation>
    <scope>NUCLEOTIDE SEQUENCE [LARGE SCALE GENOMIC DNA]</scope>
    <source>
        <strain evidence="3">CGMCC 4.7241</strain>
    </source>
</reference>
<comment type="caution">
    <text evidence="2">The sequence shown here is derived from an EMBL/GenBank/DDBJ whole genome shotgun (WGS) entry which is preliminary data.</text>
</comment>
<proteinExistence type="predicted"/>
<dbReference type="RefSeq" id="WP_205118832.1">
    <property type="nucleotide sequence ID" value="NZ_JAFBCM010000001.1"/>
</dbReference>
<evidence type="ECO:0000256" key="1">
    <source>
        <dbReference type="SAM" id="SignalP"/>
    </source>
</evidence>
<protein>
    <submittedName>
        <fullName evidence="2">Uncharacterized protein</fullName>
    </submittedName>
</protein>
<sequence length="274" mass="28813">MVWQIFQAWRCLSTMAKIHTRIAAVILGIAMPVAAAIPASAAITAGDSDRDSRSIERIDRLERMLNLDKGELREKLAKVDTSNLDPAQLKKLNRLSDRAVDESDRIDRKRTAMMRFGAPAADSNAEADLPVPGLPDTSLLTGLLQQILDLVKGLLASLGLSLPDLPVPLPAQASDAEAEGLPGVPGLPDTSVLTGLLKQILDLVKGLLESLGLGLPDLPVPLPASEEDAAGLPGGLDTSFLTDLIDQVLSVVMDLLSGLGLGGSVPDLPVPLPE</sequence>
<accession>A0ABV7YB60</accession>
<evidence type="ECO:0000313" key="3">
    <source>
        <dbReference type="Proteomes" id="UP001595699"/>
    </source>
</evidence>
<feature type="signal peptide" evidence="1">
    <location>
        <begin position="1"/>
        <end position="35"/>
    </location>
</feature>
<feature type="chain" id="PRO_5047224551" evidence="1">
    <location>
        <begin position="36"/>
        <end position="274"/>
    </location>
</feature>
<evidence type="ECO:0000313" key="2">
    <source>
        <dbReference type="EMBL" id="MFC3762545.1"/>
    </source>
</evidence>